<dbReference type="GO" id="GO:0009099">
    <property type="term" value="P:L-valine biosynthetic process"/>
    <property type="evidence" value="ECO:0007669"/>
    <property type="project" value="TreeGrafter"/>
</dbReference>
<dbReference type="Pfam" id="PF02776">
    <property type="entry name" value="TPP_enzyme_N"/>
    <property type="match status" value="1"/>
</dbReference>
<dbReference type="InterPro" id="IPR045229">
    <property type="entry name" value="TPP_enz"/>
</dbReference>
<dbReference type="EMBL" id="QGGT01000001">
    <property type="protein sequence ID" value="PWK38506.1"/>
    <property type="molecule type" value="Genomic_DNA"/>
</dbReference>
<evidence type="ECO:0000259" key="6">
    <source>
        <dbReference type="Pfam" id="PF02775"/>
    </source>
</evidence>
<dbReference type="InterPro" id="IPR011766">
    <property type="entry name" value="TPP_enzyme_TPP-bd"/>
</dbReference>
<dbReference type="InterPro" id="IPR012001">
    <property type="entry name" value="Thiamin_PyroP_enz_TPP-bd_dom"/>
</dbReference>
<dbReference type="Proteomes" id="UP000245754">
    <property type="component" value="Unassembled WGS sequence"/>
</dbReference>
<dbReference type="InterPro" id="IPR029061">
    <property type="entry name" value="THDP-binding"/>
</dbReference>
<feature type="domain" description="Thiamine pyrophosphate enzyme central" evidence="5">
    <location>
        <begin position="201"/>
        <end position="333"/>
    </location>
</feature>
<organism evidence="8 9">
    <name type="scientific">Cupriavidus plantarum</name>
    <dbReference type="NCBI Taxonomy" id="942865"/>
    <lineage>
        <taxon>Bacteria</taxon>
        <taxon>Pseudomonadati</taxon>
        <taxon>Pseudomonadota</taxon>
        <taxon>Betaproteobacteria</taxon>
        <taxon>Burkholderiales</taxon>
        <taxon>Burkholderiaceae</taxon>
        <taxon>Cupriavidus</taxon>
    </lineage>
</organism>
<dbReference type="InterPro" id="IPR029035">
    <property type="entry name" value="DHS-like_NAD/FAD-binding_dom"/>
</dbReference>
<dbReference type="CDD" id="cd07035">
    <property type="entry name" value="TPP_PYR_POX_like"/>
    <property type="match status" value="1"/>
</dbReference>
<dbReference type="Gene3D" id="3.40.50.1220">
    <property type="entry name" value="TPP-binding domain"/>
    <property type="match status" value="1"/>
</dbReference>
<keyword evidence="4" id="KW-0472">Membrane</keyword>
<dbReference type="AlphaFoldDB" id="A0A316F236"/>
<dbReference type="SUPFAM" id="SSF52467">
    <property type="entry name" value="DHS-like NAD/FAD-binding domain"/>
    <property type="match status" value="1"/>
</dbReference>
<evidence type="ECO:0000256" key="1">
    <source>
        <dbReference type="ARBA" id="ARBA00007812"/>
    </source>
</evidence>
<dbReference type="GO" id="GO:0050660">
    <property type="term" value="F:flavin adenine dinucleotide binding"/>
    <property type="evidence" value="ECO:0007669"/>
    <property type="project" value="TreeGrafter"/>
</dbReference>
<feature type="domain" description="Thiamine pyrophosphate enzyme TPP-binding" evidence="6">
    <location>
        <begin position="398"/>
        <end position="543"/>
    </location>
</feature>
<dbReference type="GO" id="GO:0000287">
    <property type="term" value="F:magnesium ion binding"/>
    <property type="evidence" value="ECO:0007669"/>
    <property type="project" value="InterPro"/>
</dbReference>
<dbReference type="Pfam" id="PF00205">
    <property type="entry name" value="TPP_enzyme_M"/>
    <property type="match status" value="1"/>
</dbReference>
<evidence type="ECO:0000259" key="5">
    <source>
        <dbReference type="Pfam" id="PF00205"/>
    </source>
</evidence>
<dbReference type="PANTHER" id="PTHR18968:SF120">
    <property type="entry name" value="ACETOLACTATE SYNTHASE LARGE SUBUNIT"/>
    <property type="match status" value="1"/>
</dbReference>
<dbReference type="InterPro" id="IPR012000">
    <property type="entry name" value="Thiamin_PyroP_enz_cen_dom"/>
</dbReference>
<dbReference type="CDD" id="cd00568">
    <property type="entry name" value="TPP_enzymes"/>
    <property type="match status" value="1"/>
</dbReference>
<dbReference type="GO" id="GO:0030976">
    <property type="term" value="F:thiamine pyrophosphate binding"/>
    <property type="evidence" value="ECO:0007669"/>
    <property type="project" value="InterPro"/>
</dbReference>
<accession>A0A316F236</accession>
<dbReference type="Pfam" id="PF02775">
    <property type="entry name" value="TPP_enzyme_C"/>
    <property type="match status" value="1"/>
</dbReference>
<dbReference type="PROSITE" id="PS00187">
    <property type="entry name" value="TPP_ENZYMES"/>
    <property type="match status" value="1"/>
</dbReference>
<comment type="caution">
    <text evidence="8">The sequence shown here is derived from an EMBL/GenBank/DDBJ whole genome shotgun (WGS) entry which is preliminary data.</text>
</comment>
<protein>
    <submittedName>
        <fullName evidence="8">Acetolactate synthase-1/2/3 large subunit</fullName>
    </submittedName>
</protein>
<dbReference type="GO" id="GO:0003984">
    <property type="term" value="F:acetolactate synthase activity"/>
    <property type="evidence" value="ECO:0007669"/>
    <property type="project" value="TreeGrafter"/>
</dbReference>
<dbReference type="GO" id="GO:0005948">
    <property type="term" value="C:acetolactate synthase complex"/>
    <property type="evidence" value="ECO:0007669"/>
    <property type="project" value="TreeGrafter"/>
</dbReference>
<evidence type="ECO:0000256" key="3">
    <source>
        <dbReference type="RuleBase" id="RU362132"/>
    </source>
</evidence>
<keyword evidence="2 3" id="KW-0786">Thiamine pyrophosphate</keyword>
<evidence type="ECO:0000256" key="2">
    <source>
        <dbReference type="ARBA" id="ARBA00023052"/>
    </source>
</evidence>
<keyword evidence="9" id="KW-1185">Reference proteome</keyword>
<dbReference type="InterPro" id="IPR000399">
    <property type="entry name" value="TPP-bd_CS"/>
</dbReference>
<feature type="transmembrane region" description="Helical" evidence="4">
    <location>
        <begin position="461"/>
        <end position="481"/>
    </location>
</feature>
<feature type="domain" description="Thiamine pyrophosphate enzyme N-terminal TPP-binding" evidence="7">
    <location>
        <begin position="14"/>
        <end position="127"/>
    </location>
</feature>
<dbReference type="PANTHER" id="PTHR18968">
    <property type="entry name" value="THIAMINE PYROPHOSPHATE ENZYMES"/>
    <property type="match status" value="1"/>
</dbReference>
<evidence type="ECO:0000259" key="7">
    <source>
        <dbReference type="Pfam" id="PF02776"/>
    </source>
</evidence>
<dbReference type="GO" id="GO:0009097">
    <property type="term" value="P:isoleucine biosynthetic process"/>
    <property type="evidence" value="ECO:0007669"/>
    <property type="project" value="TreeGrafter"/>
</dbReference>
<keyword evidence="4" id="KW-1133">Transmembrane helix</keyword>
<sequence length="560" mass="59760">MFPMTTIQTSPSRNGGQILVEALRRNHVDTIYCVPGESYLPVLDALADHDSIRTIVTRHEGAASNMADGYGKLTGRPGIAFVTRGPGATHAANGVHTAMQDSTPMILFVGQVANQIKEREGFQEVDYRRVFGGLAKWATEIEDIARIPEIVSRAFSVAMSGRKGPVVVALPEDVLFGAAEVADVPPARVSEAAPDAAAPAELATLLREAQRPLLVVGGTGWTAPARDALRAFATAWNLPVAASFRRQDVLDNRDGHYVGQLGLGVSPALSRMVGEADLLIVIGSRLSEVTSGNYELIRSPRPVQRLVHVHADPEELGRVFLADLPINASVSNAAIAFSALKPEGADLPWHGWTEAARAAYVAHNTPLARGASQRGVEMSSVVAHLSNTLPDDAVITNGAGNYTVWVHRFYRYKQLGTELAPTNGAMGYGLPAAIAAKLAAPERTVVCFAGDGCFMMYPQELATAMQFGAAVIVIVVNNGMLGTIRMHQEREYPGRISGTTLQNPDFIALAKSFGAYAERVEHESDFPAALGRARAAGRAAVLELVTDPAQITPAARLDQQ</sequence>
<keyword evidence="4" id="KW-0812">Transmembrane</keyword>
<name>A0A316F236_9BURK</name>
<proteinExistence type="inferred from homology"/>
<dbReference type="SUPFAM" id="SSF52518">
    <property type="entry name" value="Thiamin diphosphate-binding fold (THDP-binding)"/>
    <property type="match status" value="2"/>
</dbReference>
<evidence type="ECO:0000256" key="4">
    <source>
        <dbReference type="SAM" id="Phobius"/>
    </source>
</evidence>
<gene>
    <name evidence="8" type="ORF">C7419_1012404</name>
</gene>
<dbReference type="Gene3D" id="3.40.50.970">
    <property type="match status" value="2"/>
</dbReference>
<evidence type="ECO:0000313" key="8">
    <source>
        <dbReference type="EMBL" id="PWK38506.1"/>
    </source>
</evidence>
<evidence type="ECO:0000313" key="9">
    <source>
        <dbReference type="Proteomes" id="UP000245754"/>
    </source>
</evidence>
<dbReference type="FunFam" id="3.40.50.970:FF:000007">
    <property type="entry name" value="Acetolactate synthase"/>
    <property type="match status" value="1"/>
</dbReference>
<comment type="similarity">
    <text evidence="1 3">Belongs to the TPP enzyme family.</text>
</comment>
<dbReference type="NCBIfam" id="NF006052">
    <property type="entry name" value="PRK08199.1"/>
    <property type="match status" value="1"/>
</dbReference>
<reference evidence="8 9" key="1">
    <citation type="submission" date="2018-05" db="EMBL/GenBank/DDBJ databases">
        <title>Genomic Encyclopedia of Type Strains, Phase IV (KMG-V): Genome sequencing to study the core and pangenomes of soil and plant-associated prokaryotes.</title>
        <authorList>
            <person name="Whitman W."/>
        </authorList>
    </citation>
    <scope>NUCLEOTIDE SEQUENCE [LARGE SCALE GENOMIC DNA]</scope>
    <source>
        <strain evidence="8 9">SLV-132</strain>
    </source>
</reference>